<comment type="caution">
    <text evidence="4">The sequence shown here is derived from an EMBL/GenBank/DDBJ whole genome shotgun (WGS) entry which is preliminary data.</text>
</comment>
<dbReference type="AlphaFoldDB" id="A0A0C1K3K8"/>
<protein>
    <submittedName>
        <fullName evidence="4">Cell division protein FtsK</fullName>
    </submittedName>
</protein>
<dbReference type="SUPFAM" id="SSF52540">
    <property type="entry name" value="P-loop containing nucleoside triphosphate hydrolases"/>
    <property type="match status" value="1"/>
</dbReference>
<dbReference type="InterPro" id="IPR027417">
    <property type="entry name" value="P-loop_NTPase"/>
</dbReference>
<evidence type="ECO:0000313" key="4">
    <source>
        <dbReference type="EMBL" id="KIC77386.1"/>
    </source>
</evidence>
<keyword evidence="2" id="KW-1133">Transmembrane helix</keyword>
<keyword evidence="2" id="KW-0812">Transmembrane</keyword>
<keyword evidence="1" id="KW-0547">Nucleotide-binding</keyword>
<evidence type="ECO:0000313" key="5">
    <source>
        <dbReference type="Proteomes" id="UP000031339"/>
    </source>
</evidence>
<dbReference type="GO" id="GO:0003677">
    <property type="term" value="F:DNA binding"/>
    <property type="evidence" value="ECO:0007669"/>
    <property type="project" value="InterPro"/>
</dbReference>
<organism evidence="4 5">
    <name type="scientific">Streptococcus constellatus</name>
    <dbReference type="NCBI Taxonomy" id="76860"/>
    <lineage>
        <taxon>Bacteria</taxon>
        <taxon>Bacillati</taxon>
        <taxon>Bacillota</taxon>
        <taxon>Bacilli</taxon>
        <taxon>Lactobacillales</taxon>
        <taxon>Streptococcaceae</taxon>
        <taxon>Streptococcus</taxon>
        <taxon>Streptococcus anginosus group</taxon>
    </lineage>
</organism>
<keyword evidence="4" id="KW-0132">Cell division</keyword>
<accession>A0A0C1K3K8</accession>
<evidence type="ECO:0000256" key="1">
    <source>
        <dbReference type="PROSITE-ProRule" id="PRU00289"/>
    </source>
</evidence>
<reference evidence="4 5" key="1">
    <citation type="submission" date="2014-12" db="EMBL/GenBank/DDBJ databases">
        <title>Partial genome sequence of Streptococcus constellatus KCOM 1650 (= ChDC B144).</title>
        <authorList>
            <person name="Kook J.-K."/>
            <person name="Park S.-N."/>
            <person name="Lim Y.K."/>
            <person name="Jo E."/>
        </authorList>
    </citation>
    <scope>NUCLEOTIDE SEQUENCE [LARGE SCALE GENOMIC DNA]</scope>
    <source>
        <strain evidence="4 5">KCOM 1650</strain>
    </source>
</reference>
<dbReference type="PROSITE" id="PS50901">
    <property type="entry name" value="FTSK"/>
    <property type="match status" value="1"/>
</dbReference>
<feature type="transmembrane region" description="Helical" evidence="2">
    <location>
        <begin position="32"/>
        <end position="49"/>
    </location>
</feature>
<dbReference type="Proteomes" id="UP000031339">
    <property type="component" value="Unassembled WGS sequence"/>
</dbReference>
<evidence type="ECO:0000259" key="3">
    <source>
        <dbReference type="PROSITE" id="PS50901"/>
    </source>
</evidence>
<name>A0A0C1K3K8_STRCV</name>
<sequence>MNIFNRFSFWNKQRVRNLKPILYLPFRYGKKVSIYFYVIFGILTISIIANFQTNLANTFVATIFLGITIVVFRFWRKRQKKYFNGIEYALNYMVVSNGFFESKVVNGKEEIMNHISLQYQENTEDIRVACMKYGSKYDSKANQLSSLLSSALSLELGEMIEYTNSVMYIFPKFAEKRLTWEDALQTKKLTISEKVGWTFGSPPHILLTGSTKSGKTVMIENLVAQYLHLGSEIRLLDPKKGELSWVVGKKLEARLGYKVVYNSPFQIAGALREAVEEMNRRFQIMADNPDTYISKGKVLSWADVKGNYPLVIVLDEGIAFKTEAETTKEGKQAYQEAMSNLGSLLVKSRQASIEVIVGLQRASSDFIPTYMRQNFGTALLLGSTTADSDSCRMMFSSQDIDYKTCDIGTGYIQIDGVIPTPKYVEVPFKSDELDFEKYFDKACDFYWSMRNNDGLSD</sequence>
<keyword evidence="4" id="KW-0131">Cell cycle</keyword>
<keyword evidence="2" id="KW-0472">Membrane</keyword>
<dbReference type="GO" id="GO:0005524">
    <property type="term" value="F:ATP binding"/>
    <property type="evidence" value="ECO:0007669"/>
    <property type="project" value="UniProtKB-UniRule"/>
</dbReference>
<feature type="binding site" evidence="1">
    <location>
        <begin position="209"/>
        <end position="216"/>
    </location>
    <ligand>
        <name>ATP</name>
        <dbReference type="ChEBI" id="CHEBI:30616"/>
    </ligand>
</feature>
<dbReference type="InterPro" id="IPR002543">
    <property type="entry name" value="FtsK_dom"/>
</dbReference>
<feature type="transmembrane region" description="Helical" evidence="2">
    <location>
        <begin position="55"/>
        <end position="75"/>
    </location>
</feature>
<dbReference type="OrthoDB" id="9807790at2"/>
<proteinExistence type="predicted"/>
<gene>
    <name evidence="4" type="ORF">RN79_08970</name>
</gene>
<evidence type="ECO:0000256" key="2">
    <source>
        <dbReference type="SAM" id="Phobius"/>
    </source>
</evidence>
<keyword evidence="1" id="KW-0067">ATP-binding</keyword>
<dbReference type="GO" id="GO:0051301">
    <property type="term" value="P:cell division"/>
    <property type="evidence" value="ECO:0007669"/>
    <property type="project" value="UniProtKB-KW"/>
</dbReference>
<dbReference type="Gene3D" id="3.40.50.300">
    <property type="entry name" value="P-loop containing nucleotide triphosphate hydrolases"/>
    <property type="match status" value="1"/>
</dbReference>
<dbReference type="EMBL" id="JWIY01000004">
    <property type="protein sequence ID" value="KIC77386.1"/>
    <property type="molecule type" value="Genomic_DNA"/>
</dbReference>
<feature type="domain" description="FtsK" evidence="3">
    <location>
        <begin position="192"/>
        <end position="390"/>
    </location>
</feature>
<dbReference type="Pfam" id="PF01580">
    <property type="entry name" value="FtsK_SpoIIIE"/>
    <property type="match status" value="1"/>
</dbReference>